<reference evidence="2" key="1">
    <citation type="submission" date="2010-08" db="EMBL/GenBank/DDBJ databases">
        <authorList>
            <consortium name="Caenorhabditis japonica Sequencing Consortium"/>
            <person name="Wilson R.K."/>
        </authorList>
    </citation>
    <scope>NUCLEOTIDE SEQUENCE [LARGE SCALE GENOMIC DNA]</scope>
    <source>
        <strain evidence="2">DF5081</strain>
    </source>
</reference>
<organism evidence="1 2">
    <name type="scientific">Caenorhabditis japonica</name>
    <dbReference type="NCBI Taxonomy" id="281687"/>
    <lineage>
        <taxon>Eukaryota</taxon>
        <taxon>Metazoa</taxon>
        <taxon>Ecdysozoa</taxon>
        <taxon>Nematoda</taxon>
        <taxon>Chromadorea</taxon>
        <taxon>Rhabditida</taxon>
        <taxon>Rhabditina</taxon>
        <taxon>Rhabditomorpha</taxon>
        <taxon>Rhabditoidea</taxon>
        <taxon>Rhabditidae</taxon>
        <taxon>Peloderinae</taxon>
        <taxon>Caenorhabditis</taxon>
    </lineage>
</organism>
<dbReference type="AlphaFoldDB" id="A0A8R1HZV3"/>
<sequence>MLRPRKVLLQAHTINDDNVRNLLAKLKMSRERSVSVALSPVDPKNKILMEKFPKKQYPIKFVRKEKGSTDEAASCFVRSREARIQPAGFDFPLVFQDDEYDHVPKLEDVIKLPDENIFTLGDVPFWAEKQEPDEEDTKDVEPPISVGTEHLELYQDKKLVLISSKENKLTMDEYQPLAALMKRNDSHFQPHLIFSNTIRTLVNVCGKRIEEEGGKETVTRMEESPVNKILRFESGSPIGYVYSVPFLLLTYLVT</sequence>
<keyword evidence="2" id="KW-1185">Reference proteome</keyword>
<reference evidence="1" key="2">
    <citation type="submission" date="2022-06" db="UniProtKB">
        <authorList>
            <consortium name="EnsemblMetazoa"/>
        </authorList>
    </citation>
    <scope>IDENTIFICATION</scope>
    <source>
        <strain evidence="1">DF5081</strain>
    </source>
</reference>
<protein>
    <submittedName>
        <fullName evidence="1">Uncharacterized protein</fullName>
    </submittedName>
</protein>
<accession>A0A8R1HZV3</accession>
<proteinExistence type="predicted"/>
<dbReference type="InterPro" id="IPR008569">
    <property type="entry name" value="DUF851"/>
</dbReference>
<name>A0A8R1HZV3_CAEJA</name>
<dbReference type="EnsemblMetazoa" id="CJA13163.1">
    <property type="protein sequence ID" value="CJA13163.1"/>
    <property type="gene ID" value="WBGene00132367"/>
</dbReference>
<dbReference type="Pfam" id="PF05867">
    <property type="entry name" value="DUF851"/>
    <property type="match status" value="1"/>
</dbReference>
<evidence type="ECO:0000313" key="1">
    <source>
        <dbReference type="EnsemblMetazoa" id="CJA13163.1"/>
    </source>
</evidence>
<dbReference type="Proteomes" id="UP000005237">
    <property type="component" value="Unassembled WGS sequence"/>
</dbReference>
<evidence type="ECO:0000313" key="2">
    <source>
        <dbReference type="Proteomes" id="UP000005237"/>
    </source>
</evidence>